<sequence length="175" mass="19283">MASEAFLTVSPNNFPTAGSPSASPSGVSALPKRGLLEKSRNYKFWVLAALILLAFWSMLISSVTLRRSSGAISDRDSPDAAASFEDLDILEIEKRENVVRHMWDVYIHSKTTRLPRFWQDAFHAAYESLVSDTPGVRDAAFTEIAKMSLRSTVSDPFAVQQDANNDSPAVNGKLF</sequence>
<accession>A0ACB9MB68</accession>
<protein>
    <submittedName>
        <fullName evidence="1">Uncharacterized protein</fullName>
    </submittedName>
</protein>
<evidence type="ECO:0000313" key="1">
    <source>
        <dbReference type="EMBL" id="KAI4321584.1"/>
    </source>
</evidence>
<comment type="caution">
    <text evidence="1">The sequence shown here is derived from an EMBL/GenBank/DDBJ whole genome shotgun (WGS) entry which is preliminary data.</text>
</comment>
<reference evidence="2" key="1">
    <citation type="journal article" date="2023" name="Front. Plant Sci.">
        <title>Chromosomal-level genome assembly of Melastoma candidum provides insights into trichome evolution.</title>
        <authorList>
            <person name="Zhong Y."/>
            <person name="Wu W."/>
            <person name="Sun C."/>
            <person name="Zou P."/>
            <person name="Liu Y."/>
            <person name="Dai S."/>
            <person name="Zhou R."/>
        </authorList>
    </citation>
    <scope>NUCLEOTIDE SEQUENCE [LARGE SCALE GENOMIC DNA]</scope>
</reference>
<keyword evidence="2" id="KW-1185">Reference proteome</keyword>
<name>A0ACB9MB68_9MYRT</name>
<proteinExistence type="predicted"/>
<evidence type="ECO:0000313" key="2">
    <source>
        <dbReference type="Proteomes" id="UP001057402"/>
    </source>
</evidence>
<dbReference type="Proteomes" id="UP001057402">
    <property type="component" value="Chromosome 10"/>
</dbReference>
<gene>
    <name evidence="1" type="ORF">MLD38_034948</name>
</gene>
<dbReference type="EMBL" id="CM042889">
    <property type="protein sequence ID" value="KAI4321584.1"/>
    <property type="molecule type" value="Genomic_DNA"/>
</dbReference>
<organism evidence="1 2">
    <name type="scientific">Melastoma candidum</name>
    <dbReference type="NCBI Taxonomy" id="119954"/>
    <lineage>
        <taxon>Eukaryota</taxon>
        <taxon>Viridiplantae</taxon>
        <taxon>Streptophyta</taxon>
        <taxon>Embryophyta</taxon>
        <taxon>Tracheophyta</taxon>
        <taxon>Spermatophyta</taxon>
        <taxon>Magnoliopsida</taxon>
        <taxon>eudicotyledons</taxon>
        <taxon>Gunneridae</taxon>
        <taxon>Pentapetalae</taxon>
        <taxon>rosids</taxon>
        <taxon>malvids</taxon>
        <taxon>Myrtales</taxon>
        <taxon>Melastomataceae</taxon>
        <taxon>Melastomatoideae</taxon>
        <taxon>Melastomateae</taxon>
        <taxon>Melastoma</taxon>
    </lineage>
</organism>